<feature type="compositionally biased region" description="Basic and acidic residues" evidence="3">
    <location>
        <begin position="232"/>
        <end position="242"/>
    </location>
</feature>
<comment type="similarity">
    <text evidence="1">Belongs to the GerABKA family.</text>
</comment>
<dbReference type="PANTHER" id="PTHR22550:SF5">
    <property type="entry name" value="LEUCINE ZIPPER PROTEIN 4"/>
    <property type="match status" value="1"/>
</dbReference>
<feature type="compositionally biased region" description="Basic residues" evidence="3">
    <location>
        <begin position="243"/>
        <end position="258"/>
    </location>
</feature>
<reference evidence="5 6" key="2">
    <citation type="journal article" date="2013" name="PLoS ONE">
        <title>INDIGO - INtegrated Data Warehouse of MIcrobial GenOmes with Examples from the Red Sea Extremophiles.</title>
        <authorList>
            <person name="Alam I."/>
            <person name="Antunes A."/>
            <person name="Kamau A.A."/>
            <person name="Ba Alawi W."/>
            <person name="Kalkatawi M."/>
            <person name="Stingl U."/>
            <person name="Bajic V.B."/>
        </authorList>
    </citation>
    <scope>NUCLEOTIDE SEQUENCE [LARGE SCALE GENOMIC DNA]</scope>
    <source>
        <strain evidence="5 6">SSD-17B</strain>
    </source>
</reference>
<feature type="transmembrane region" description="Helical" evidence="4">
    <location>
        <begin position="129"/>
        <end position="147"/>
    </location>
</feature>
<keyword evidence="4" id="KW-1133">Transmembrane helix</keyword>
<gene>
    <name evidence="5" type="primary">gerKA</name>
    <name evidence="5" type="ORF">HLPCO_002481</name>
</gene>
<reference evidence="5 6" key="1">
    <citation type="journal article" date="2011" name="J. Bacteriol.">
        <title>Genome sequence of Haloplasma contractile, an unusual contractile bacterium from a deep-sea anoxic brine lake.</title>
        <authorList>
            <person name="Antunes A."/>
            <person name="Alam I."/>
            <person name="El Dorry H."/>
            <person name="Siam R."/>
            <person name="Robertson A."/>
            <person name="Bajic V.B."/>
            <person name="Stingl U."/>
        </authorList>
    </citation>
    <scope>NUCLEOTIDE SEQUENCE [LARGE SCALE GENOMIC DNA]</scope>
    <source>
        <strain evidence="5 6">SSD-17B</strain>
    </source>
</reference>
<keyword evidence="2 4" id="KW-0472">Membrane</keyword>
<evidence type="ECO:0000313" key="5">
    <source>
        <dbReference type="EMBL" id="ERJ11569.1"/>
    </source>
</evidence>
<dbReference type="PANTHER" id="PTHR22550">
    <property type="entry name" value="SPORE GERMINATION PROTEIN"/>
    <property type="match status" value="1"/>
</dbReference>
<evidence type="ECO:0000256" key="3">
    <source>
        <dbReference type="SAM" id="MobiDB-lite"/>
    </source>
</evidence>
<dbReference type="AlphaFoldDB" id="U2FK13"/>
<dbReference type="EMBL" id="AFNU02000010">
    <property type="protein sequence ID" value="ERJ11569.1"/>
    <property type="molecule type" value="Genomic_DNA"/>
</dbReference>
<protein>
    <submittedName>
        <fullName evidence="5">Spore germination protein KA</fullName>
    </submittedName>
</protein>
<keyword evidence="4" id="KW-0812">Transmembrane</keyword>
<keyword evidence="6" id="KW-1185">Reference proteome</keyword>
<organism evidence="5 6">
    <name type="scientific">Haloplasma contractile SSD-17B</name>
    <dbReference type="NCBI Taxonomy" id="1033810"/>
    <lineage>
        <taxon>Bacteria</taxon>
        <taxon>Bacillati</taxon>
        <taxon>Mycoplasmatota</taxon>
        <taxon>Mollicutes</taxon>
        <taxon>Haloplasmatales</taxon>
        <taxon>Haloplasmataceae</taxon>
        <taxon>Haloplasma</taxon>
    </lineage>
</organism>
<evidence type="ECO:0000256" key="2">
    <source>
        <dbReference type="ARBA" id="ARBA00023136"/>
    </source>
</evidence>
<evidence type="ECO:0000256" key="1">
    <source>
        <dbReference type="ARBA" id="ARBA00005278"/>
    </source>
</evidence>
<dbReference type="InterPro" id="IPR050768">
    <property type="entry name" value="UPF0353/GerABKA_families"/>
</dbReference>
<evidence type="ECO:0000313" key="6">
    <source>
        <dbReference type="Proteomes" id="UP000005707"/>
    </source>
</evidence>
<sequence>MIDGTPFVLIVPAVFSQFFQAAEDYYHRFIVASTIRMIRYFAFALGLLTPSFYIAITTFHQEMFPTPLLISVAAQREGIPFPAFIEALIMEVTFEILREAGIRMPRAVGSAVTVVGGLVIGQAAVEAGIVSGVMVIVVSLTAISNLINPTYNSANSVRFLRFVFMFLGATFGLYGISLGVYALILHLCSLRSFGVPYMTPFAPINMQQMKDAVVRFPLWSFFKRPTIITGDDTERQKKPNKERPKKPKQNKNYRSVKR</sequence>
<dbReference type="GO" id="GO:0009847">
    <property type="term" value="P:spore germination"/>
    <property type="evidence" value="ECO:0007669"/>
    <property type="project" value="InterPro"/>
</dbReference>
<accession>U2FK13</accession>
<dbReference type="eggNOG" id="COG0697">
    <property type="taxonomic scope" value="Bacteria"/>
</dbReference>
<dbReference type="Proteomes" id="UP000005707">
    <property type="component" value="Unassembled WGS sequence"/>
</dbReference>
<dbReference type="GO" id="GO:0016020">
    <property type="term" value="C:membrane"/>
    <property type="evidence" value="ECO:0007669"/>
    <property type="project" value="InterPro"/>
</dbReference>
<name>U2FK13_9MOLU</name>
<feature type="transmembrane region" description="Helical" evidence="4">
    <location>
        <begin position="38"/>
        <end position="59"/>
    </location>
</feature>
<dbReference type="InterPro" id="IPR004995">
    <property type="entry name" value="Spore_Ger"/>
</dbReference>
<feature type="region of interest" description="Disordered" evidence="3">
    <location>
        <begin position="231"/>
        <end position="258"/>
    </location>
</feature>
<comment type="caution">
    <text evidence="5">The sequence shown here is derived from an EMBL/GenBank/DDBJ whole genome shotgun (WGS) entry which is preliminary data.</text>
</comment>
<proteinExistence type="inferred from homology"/>
<dbReference type="STRING" id="1033810.HLPCO_002481"/>
<dbReference type="Pfam" id="PF03323">
    <property type="entry name" value="GerA"/>
    <property type="match status" value="1"/>
</dbReference>
<evidence type="ECO:0000256" key="4">
    <source>
        <dbReference type="SAM" id="Phobius"/>
    </source>
</evidence>
<dbReference type="InParanoid" id="U2FK13"/>
<feature type="transmembrane region" description="Helical" evidence="4">
    <location>
        <begin position="159"/>
        <end position="184"/>
    </location>
</feature>